<feature type="transmembrane region" description="Helical" evidence="1">
    <location>
        <begin position="55"/>
        <end position="74"/>
    </location>
</feature>
<evidence type="ECO:0000313" key="2">
    <source>
        <dbReference type="EMBL" id="MFC6275211.1"/>
    </source>
</evidence>
<evidence type="ECO:0000313" key="3">
    <source>
        <dbReference type="Proteomes" id="UP001596191"/>
    </source>
</evidence>
<comment type="caution">
    <text evidence="2">The sequence shown here is derived from an EMBL/GenBank/DDBJ whole genome shotgun (WGS) entry which is preliminary data.</text>
</comment>
<keyword evidence="3" id="KW-1185">Reference proteome</keyword>
<evidence type="ECO:0000256" key="1">
    <source>
        <dbReference type="SAM" id="Phobius"/>
    </source>
</evidence>
<feature type="transmembrane region" description="Helical" evidence="1">
    <location>
        <begin position="95"/>
        <end position="114"/>
    </location>
</feature>
<sequence>MSLALHGWTLFRFQQTQSVAARVNLRRRSLIYIWLVSFGVSYAAMSVWLPMAVGVRPLLLLMIANVIALGHCLVRNRRAWPSVSVQHLWVRQWQFLAGSQLSILGTLMVVLMTLNQR</sequence>
<dbReference type="EMBL" id="JBHSSJ010000007">
    <property type="protein sequence ID" value="MFC6275211.1"/>
    <property type="molecule type" value="Genomic_DNA"/>
</dbReference>
<keyword evidence="1" id="KW-0472">Membrane</keyword>
<feature type="transmembrane region" description="Helical" evidence="1">
    <location>
        <begin position="30"/>
        <end position="49"/>
    </location>
</feature>
<gene>
    <name evidence="2" type="ORF">ACFQET_06735</name>
</gene>
<protein>
    <submittedName>
        <fullName evidence="2">Uncharacterized protein</fullName>
    </submittedName>
</protein>
<organism evidence="2 3">
    <name type="scientific">Levilactobacillus tangyuanensis</name>
    <dbReference type="NCBI Taxonomy" id="2486021"/>
    <lineage>
        <taxon>Bacteria</taxon>
        <taxon>Bacillati</taxon>
        <taxon>Bacillota</taxon>
        <taxon>Bacilli</taxon>
        <taxon>Lactobacillales</taxon>
        <taxon>Lactobacillaceae</taxon>
        <taxon>Levilactobacillus</taxon>
    </lineage>
</organism>
<accession>A0ABW1TN02</accession>
<proteinExistence type="predicted"/>
<name>A0ABW1TN02_9LACO</name>
<keyword evidence="1" id="KW-0812">Transmembrane</keyword>
<keyword evidence="1" id="KW-1133">Transmembrane helix</keyword>
<reference evidence="3" key="1">
    <citation type="journal article" date="2019" name="Int. J. Syst. Evol. Microbiol.">
        <title>The Global Catalogue of Microorganisms (GCM) 10K type strain sequencing project: providing services to taxonomists for standard genome sequencing and annotation.</title>
        <authorList>
            <consortium name="The Broad Institute Genomics Platform"/>
            <consortium name="The Broad Institute Genome Sequencing Center for Infectious Disease"/>
            <person name="Wu L."/>
            <person name="Ma J."/>
        </authorList>
    </citation>
    <scope>NUCLEOTIDE SEQUENCE [LARGE SCALE GENOMIC DNA]</scope>
    <source>
        <strain evidence="3">CCM 8907</strain>
    </source>
</reference>
<dbReference type="Proteomes" id="UP001596191">
    <property type="component" value="Unassembled WGS sequence"/>
</dbReference>
<dbReference type="RefSeq" id="WP_125641434.1">
    <property type="nucleotide sequence ID" value="NZ_JBHSSJ010000007.1"/>
</dbReference>